<proteinExistence type="predicted"/>
<dbReference type="PANTHER" id="PTHR43363">
    <property type="entry name" value="HYPOXANTHINE PHOSPHORIBOSYLTRANSFERASE"/>
    <property type="match status" value="1"/>
</dbReference>
<accession>A0A7H9CFW0</accession>
<dbReference type="AlphaFoldDB" id="A0A7H9CFW0"/>
<dbReference type="GO" id="GO:0016757">
    <property type="term" value="F:glycosyltransferase activity"/>
    <property type="evidence" value="ECO:0007669"/>
    <property type="project" value="UniProtKB-KW"/>
</dbReference>
<feature type="domain" description="Phosphoribosyltransferase" evidence="3">
    <location>
        <begin position="9"/>
        <end position="142"/>
    </location>
</feature>
<dbReference type="InterPro" id="IPR029057">
    <property type="entry name" value="PRTase-like"/>
</dbReference>
<dbReference type="EMBL" id="CP049075">
    <property type="protein sequence ID" value="QLI05023.1"/>
    <property type="molecule type" value="Genomic_DNA"/>
</dbReference>
<gene>
    <name evidence="4" type="ORF">CINF_0494</name>
</gene>
<keyword evidence="1 4" id="KW-0328">Glycosyltransferase</keyword>
<keyword evidence="2 4" id="KW-0808">Transferase</keyword>
<dbReference type="InterPro" id="IPR000836">
    <property type="entry name" value="PRTase_dom"/>
</dbReference>
<evidence type="ECO:0000256" key="2">
    <source>
        <dbReference type="ARBA" id="ARBA00022679"/>
    </source>
</evidence>
<dbReference type="KEGG" id="cinf:CINF_0494"/>
<keyword evidence="5" id="KW-1185">Reference proteome</keyword>
<dbReference type="Proteomes" id="UP000509414">
    <property type="component" value="Chromosome"/>
</dbReference>
<evidence type="ECO:0000313" key="4">
    <source>
        <dbReference type="EMBL" id="QLI05023.1"/>
    </source>
</evidence>
<evidence type="ECO:0000313" key="5">
    <source>
        <dbReference type="Proteomes" id="UP000509414"/>
    </source>
</evidence>
<evidence type="ECO:0000259" key="3">
    <source>
        <dbReference type="Pfam" id="PF00156"/>
    </source>
</evidence>
<organism evidence="4 5">
    <name type="scientific">Candidatus Campylobacter infans</name>
    <dbReference type="NCBI Taxonomy" id="2561898"/>
    <lineage>
        <taxon>Bacteria</taxon>
        <taxon>Pseudomonadati</taxon>
        <taxon>Campylobacterota</taxon>
        <taxon>Epsilonproteobacteria</taxon>
        <taxon>Campylobacterales</taxon>
        <taxon>Campylobacteraceae</taxon>
        <taxon>Campylobacter</taxon>
    </lineage>
</organism>
<dbReference type="Gene3D" id="3.40.50.2020">
    <property type="match status" value="1"/>
</dbReference>
<dbReference type="Pfam" id="PF00156">
    <property type="entry name" value="Pribosyltran"/>
    <property type="match status" value="1"/>
</dbReference>
<reference evidence="4 5" key="1">
    <citation type="submission" date="2020-02" db="EMBL/GenBank/DDBJ databases">
        <title>Complete genome sequence of the novel Campylobacter species Candidatus Campylobacter infans.</title>
        <authorList>
            <person name="Duim B."/>
            <person name="Zomer A."/>
            <person name="van der Graaf L."/>
            <person name="Wagenaar J."/>
        </authorList>
    </citation>
    <scope>NUCLEOTIDE SEQUENCE [LARGE SCALE GENOMIC DNA]</scope>
    <source>
        <strain evidence="4 5">19S00001</strain>
    </source>
</reference>
<sequence length="144" mass="16317">MKKYSYDEFSIDCKKLSQQIKADFNPACIVAISRGGLSLAQRLGHLLGIRAVFCINASLYNDQQKSTLKIYNIPNLSGFENALICDDIVDSGQTLLGVLDVLRQNFNTCELKTASLFYKKSAQIKPDYFINFTDEWIEFAWEAL</sequence>
<evidence type="ECO:0000256" key="1">
    <source>
        <dbReference type="ARBA" id="ARBA00022676"/>
    </source>
</evidence>
<dbReference type="RefSeq" id="WP_179975623.1">
    <property type="nucleotide sequence ID" value="NZ_CP049075.1"/>
</dbReference>
<dbReference type="SUPFAM" id="SSF53271">
    <property type="entry name" value="PRTase-like"/>
    <property type="match status" value="1"/>
</dbReference>
<dbReference type="CDD" id="cd06223">
    <property type="entry name" value="PRTases_typeI"/>
    <property type="match status" value="1"/>
</dbReference>
<name>A0A7H9CFW0_9BACT</name>
<dbReference type="PANTHER" id="PTHR43363:SF1">
    <property type="entry name" value="HYPOXANTHINE-GUANINE PHOSPHORIBOSYLTRANSFERASE"/>
    <property type="match status" value="1"/>
</dbReference>
<protein>
    <submittedName>
        <fullName evidence="4">Putative nucleotide phosphoribosyltransferase</fullName>
    </submittedName>
</protein>